<dbReference type="InterPro" id="IPR002213">
    <property type="entry name" value="UDP_glucos_trans"/>
</dbReference>
<dbReference type="Gene3D" id="3.40.50.2000">
    <property type="entry name" value="Glycogen Phosphorylase B"/>
    <property type="match status" value="1"/>
</dbReference>
<evidence type="ECO:0000256" key="1">
    <source>
        <dbReference type="ARBA" id="ARBA00004240"/>
    </source>
</evidence>
<evidence type="ECO:0000256" key="2">
    <source>
        <dbReference type="ARBA" id="ARBA00009995"/>
    </source>
</evidence>
<evidence type="ECO:0000256" key="6">
    <source>
        <dbReference type="ARBA" id="ARBA00022824"/>
    </source>
</evidence>
<evidence type="ECO:0000256" key="10">
    <source>
        <dbReference type="ARBA" id="ARBA00046288"/>
    </source>
</evidence>
<keyword evidence="5 11" id="KW-0812">Transmembrane</keyword>
<evidence type="ECO:0000256" key="5">
    <source>
        <dbReference type="ARBA" id="ARBA00022692"/>
    </source>
</evidence>
<dbReference type="GO" id="GO:0005783">
    <property type="term" value="C:endoplasmic reticulum"/>
    <property type="evidence" value="ECO:0007669"/>
    <property type="project" value="UniProtKB-SubCell"/>
</dbReference>
<evidence type="ECO:0000256" key="7">
    <source>
        <dbReference type="ARBA" id="ARBA00022989"/>
    </source>
</evidence>
<feature type="chain" id="PRO_5005520022" description="UDP-glucuronosyltransferase" evidence="12">
    <location>
        <begin position="22"/>
        <end position="528"/>
    </location>
</feature>
<dbReference type="GO" id="GO:0008194">
    <property type="term" value="F:UDP-glycosyltransferase activity"/>
    <property type="evidence" value="ECO:0007669"/>
    <property type="project" value="InterPro"/>
</dbReference>
<dbReference type="CDD" id="cd03784">
    <property type="entry name" value="GT1_Gtf-like"/>
    <property type="match status" value="1"/>
</dbReference>
<evidence type="ECO:0000256" key="4">
    <source>
        <dbReference type="ARBA" id="ARBA00022679"/>
    </source>
</evidence>
<feature type="signal peptide" evidence="12">
    <location>
        <begin position="1"/>
        <end position="21"/>
    </location>
</feature>
<name>A0A0K8TFT7_LYGHE</name>
<dbReference type="EMBL" id="GBRD01001565">
    <property type="protein sequence ID" value="JAG64256.1"/>
    <property type="molecule type" value="Transcribed_RNA"/>
</dbReference>
<sequence>MTWFHFGVFVVLAACAGVSSPAKILVFLPMPWKSHHFFYHPVIEALGKRGHQVDYLTPVPLKNPPSTVKHLMIGSYVNKKVISTSPLENVQTWSPSAYYEARDQIYDGLEHFFKNEPAVKNLLSSTDKYDMVISECQLMQEIGAIWAHKFNAIPVSLMTVPDCSFTNELNGLPDNPSYQVDIFSQFTNEMGFIDRLKSSLSHVLSLAVNYYMLRNLQQLADEHARYPGWEERPPLSQLASDMALVLVNSQVSVTYSTPKAPHVKEIGGMTLNIPSELPEDLKSFMDNADEGIVYFSMGSLVNMSQLTDDGRKLHEFLGAFKSLKQKVLFKWSGSTLPKVDDPKIWIREWFPQRAILEHKNTRAFVTHGGLQSTIETTDSGVPTVGIPIYADQFKNVEFLVHIGSCVKLIKSNLTKDSLYWAINEVAENPRYKAAAQSRSVILKDVPKKPMDEVMYWLEYVLRHGRVLQPASVHMPFYQVHQLDVLAFLVGSLVTSYLIIVRIVCALCCAVRGKCKQQNSNKIKRINKP</sequence>
<evidence type="ECO:0000256" key="9">
    <source>
        <dbReference type="ARBA" id="ARBA00023180"/>
    </source>
</evidence>
<feature type="transmembrane region" description="Helical" evidence="11">
    <location>
        <begin position="484"/>
        <end position="510"/>
    </location>
</feature>
<evidence type="ECO:0000256" key="12">
    <source>
        <dbReference type="SAM" id="SignalP"/>
    </source>
</evidence>
<protein>
    <recommendedName>
        <fullName evidence="14">UDP-glucuronosyltransferase</fullName>
    </recommendedName>
</protein>
<dbReference type="AlphaFoldDB" id="A0A0K8TFT7"/>
<dbReference type="Pfam" id="PF00201">
    <property type="entry name" value="UDPGT"/>
    <property type="match status" value="1"/>
</dbReference>
<keyword evidence="4" id="KW-0808">Transferase</keyword>
<evidence type="ECO:0000256" key="11">
    <source>
        <dbReference type="SAM" id="Phobius"/>
    </source>
</evidence>
<evidence type="ECO:0000256" key="3">
    <source>
        <dbReference type="ARBA" id="ARBA00022676"/>
    </source>
</evidence>
<keyword evidence="9" id="KW-0325">Glycoprotein</keyword>
<dbReference type="SUPFAM" id="SSF53756">
    <property type="entry name" value="UDP-Glycosyltransferase/glycogen phosphorylase"/>
    <property type="match status" value="1"/>
</dbReference>
<keyword evidence="3" id="KW-0328">Glycosyltransferase</keyword>
<comment type="similarity">
    <text evidence="2">Belongs to the UDP-glycosyltransferase family.</text>
</comment>
<dbReference type="PANTHER" id="PTHR48043">
    <property type="entry name" value="EG:EG0003.4 PROTEIN-RELATED"/>
    <property type="match status" value="1"/>
</dbReference>
<evidence type="ECO:0000256" key="8">
    <source>
        <dbReference type="ARBA" id="ARBA00023136"/>
    </source>
</evidence>
<accession>A0A0K8TFT7</accession>
<keyword evidence="12" id="KW-0732">Signal</keyword>
<evidence type="ECO:0008006" key="14">
    <source>
        <dbReference type="Google" id="ProtNLM"/>
    </source>
</evidence>
<evidence type="ECO:0000313" key="13">
    <source>
        <dbReference type="EMBL" id="JAG64256.1"/>
    </source>
</evidence>
<comment type="subcellular location">
    <subcellularLocation>
        <location evidence="10">Endomembrane system</location>
        <topology evidence="10">Single-pass type I membrane protein</topology>
    </subcellularLocation>
    <subcellularLocation>
        <location evidence="1">Endoplasmic reticulum</location>
    </subcellularLocation>
</comment>
<keyword evidence="6" id="KW-0256">Endoplasmic reticulum</keyword>
<keyword evidence="8 11" id="KW-0472">Membrane</keyword>
<dbReference type="FunFam" id="3.40.50.2000:FF:000050">
    <property type="entry name" value="UDP-glucuronosyltransferase"/>
    <property type="match status" value="1"/>
</dbReference>
<dbReference type="InterPro" id="IPR050271">
    <property type="entry name" value="UDP-glycosyltransferase"/>
</dbReference>
<organism evidence="13">
    <name type="scientific">Lygus hesperus</name>
    <name type="common">Western plant bug</name>
    <dbReference type="NCBI Taxonomy" id="30085"/>
    <lineage>
        <taxon>Eukaryota</taxon>
        <taxon>Metazoa</taxon>
        <taxon>Ecdysozoa</taxon>
        <taxon>Arthropoda</taxon>
        <taxon>Hexapoda</taxon>
        <taxon>Insecta</taxon>
        <taxon>Pterygota</taxon>
        <taxon>Neoptera</taxon>
        <taxon>Paraneoptera</taxon>
        <taxon>Hemiptera</taxon>
        <taxon>Heteroptera</taxon>
        <taxon>Panheteroptera</taxon>
        <taxon>Cimicomorpha</taxon>
        <taxon>Miridae</taxon>
        <taxon>Mirini</taxon>
        <taxon>Lygus</taxon>
    </lineage>
</organism>
<dbReference type="PANTHER" id="PTHR48043:SF159">
    <property type="entry name" value="EG:EG0003.4 PROTEIN-RELATED"/>
    <property type="match status" value="1"/>
</dbReference>
<proteinExistence type="inferred from homology"/>
<reference evidence="13" key="1">
    <citation type="submission" date="2014-09" db="EMBL/GenBank/DDBJ databases">
        <authorList>
            <person name="Magalhaes I.L.F."/>
            <person name="Oliveira U."/>
            <person name="Santos F.R."/>
            <person name="Vidigal T.H.D.A."/>
            <person name="Brescovit A.D."/>
            <person name="Santos A.J."/>
        </authorList>
    </citation>
    <scope>NUCLEOTIDE SEQUENCE</scope>
</reference>
<keyword evidence="7 11" id="KW-1133">Transmembrane helix</keyword>